<dbReference type="AlphaFoldDB" id="A0A1V2LVI9"/>
<dbReference type="GO" id="GO:0070536">
    <property type="term" value="P:protein K63-linked deubiquitination"/>
    <property type="evidence" value="ECO:0007669"/>
    <property type="project" value="InterPro"/>
</dbReference>
<feature type="compositionally biased region" description="Polar residues" evidence="14">
    <location>
        <begin position="562"/>
        <end position="571"/>
    </location>
</feature>
<evidence type="ECO:0000256" key="7">
    <source>
        <dbReference type="ARBA" id="ARBA00022786"/>
    </source>
</evidence>
<evidence type="ECO:0000256" key="14">
    <source>
        <dbReference type="SAM" id="MobiDB-lite"/>
    </source>
</evidence>
<keyword evidence="9" id="KW-0862">Zinc</keyword>
<evidence type="ECO:0000256" key="8">
    <source>
        <dbReference type="ARBA" id="ARBA00022801"/>
    </source>
</evidence>
<comment type="caution">
    <text evidence="16">The sequence shown here is derived from an EMBL/GenBank/DDBJ whole genome shotgun (WGS) entry which is preliminary data.</text>
</comment>
<evidence type="ECO:0000313" key="17">
    <source>
        <dbReference type="Proteomes" id="UP000189274"/>
    </source>
</evidence>
<dbReference type="Proteomes" id="UP000189274">
    <property type="component" value="Unassembled WGS sequence"/>
</dbReference>
<dbReference type="GO" id="GO:0061578">
    <property type="term" value="F:K63-linked deubiquitinase activity"/>
    <property type="evidence" value="ECO:0007669"/>
    <property type="project" value="InterPro"/>
</dbReference>
<keyword evidence="4" id="KW-0646">Protease inhibitor</keyword>
<feature type="region of interest" description="Disordered" evidence="14">
    <location>
        <begin position="881"/>
        <end position="901"/>
    </location>
</feature>
<evidence type="ECO:0000256" key="2">
    <source>
        <dbReference type="ARBA" id="ARBA00010981"/>
    </source>
</evidence>
<sequence length="1162" mass="131058">MYVPLDLTRPNIKPIAFGHILATNIYPVHATDHNAIFRLSEEDYSFNYLDSTYRGDIGIRISRTPLSPQDPSTYAALSKYTEYYLRRLHSSIGALPANQLEKAPLKVPKDLVVSHSDGKTELLMIGSMINPLSSDKFKPVHLTPGCHSLIVTYEREQHNNQTNTLNKLFGKTGKHEKHSYHHVDQSDLKLPKSNLNRNTSTFVERITTCDNYIKKLNNARSILISAHGRVFSVLALDDDPKQIDIDPVCLRVTVSTSVITSMSAFKQYRLNSDKSLDVLFGFASGDILWLNPLKMKYSRWNKKGSFKKEIITSIEWSTCGNYGYVGFADGDLLIFNRDYEDNDLVYAPKVHSRKKNLKIYHSLNTSPCNHLVGHYKLAKKPITSIKSHPTYNNIIVITSDDGFTRVFDLLTESITDIVPSYYGGVLTSEFSPDGKYLFLGGEDDIVSVYSFQSMHIFGMSNERGLLRLVSRLQGAKSWVRGIVVRQQAFSSSLSYTVGAASDDGYIRFYEFQPRSARKAKKHHTVMTNHMGTPKSPAQKALSALSIERSGSLESRHRKLTPRASTNHSLSPAPNRLSLRELINSGASSTSLVRSQNHSSKQMKLGDGVLMCPVQINDKANDSLVSHHVMFKEKKLNHNILFSEVRDTYIHNTVGMESVTKTLPVSEKNVNLGRLSGLYIEDHYIWAFVAGGDLISTSGSSFSSPLNPPIDPKILISRSKMYESKYPLHLLLKSANGILRNARSYDKEGAREDAFVLYSRFVDLIANQVSSRSELKRSKMAFKKNKTSKDSEVYAEYVKLLPNLSMAMDRSEHLMSEIRKEYIDYKKVEMALEEARELQRKKFLERKERGEKQLQEMRRSIERRKSSMHSDDRELLNKLRSLSTTSSTEFENRPNLQVPSYPSINDTAIAEDESYAYSQMSKAPKLPSYPAISKNNAPSYDLVSAPSGANQVSLQKPKVKSEANHKTVNFTEGGAPLRTLYLPADLPQRFLEIAEPNTSKKLETCGILIGKLNRNAFFITHLLIPEQESTSDTCSTLNEEKMFEYIENEDPDLFILGWIHTHPTQSCFLSSIDLHTQNSYQIMLNEAIAIVCAPTDHHSKKLGVFRLTDPPGVPTITNCSQSGFHPHEEPNLYVDCNRVSNKQVSSGHVVIKTGLTFKVKDLR</sequence>
<dbReference type="GO" id="GO:0046872">
    <property type="term" value="F:metal ion binding"/>
    <property type="evidence" value="ECO:0007669"/>
    <property type="project" value="UniProtKB-KW"/>
</dbReference>
<dbReference type="CDD" id="cd08066">
    <property type="entry name" value="MPN_AMSH_like"/>
    <property type="match status" value="1"/>
</dbReference>
<dbReference type="GO" id="GO:0006508">
    <property type="term" value="P:proteolysis"/>
    <property type="evidence" value="ECO:0007669"/>
    <property type="project" value="UniProtKB-KW"/>
</dbReference>
<dbReference type="FunFam" id="3.40.140.10:FF:000033">
    <property type="entry name" value="AMSH-like protease sst2"/>
    <property type="match status" value="1"/>
</dbReference>
<keyword evidence="3 16" id="KW-0645">Protease</keyword>
<dbReference type="Pfam" id="PF08969">
    <property type="entry name" value="USP8_dimer"/>
    <property type="match status" value="1"/>
</dbReference>
<dbReference type="InterPro" id="IPR001680">
    <property type="entry name" value="WD40_rpt"/>
</dbReference>
<keyword evidence="7" id="KW-0833">Ubl conjugation pathway</keyword>
<dbReference type="SMART" id="SM00232">
    <property type="entry name" value="JAB_MPN"/>
    <property type="match status" value="1"/>
</dbReference>
<dbReference type="SUPFAM" id="SSF50978">
    <property type="entry name" value="WD40 repeat-like"/>
    <property type="match status" value="1"/>
</dbReference>
<dbReference type="SUPFAM" id="SSF102712">
    <property type="entry name" value="JAB1/MPN domain"/>
    <property type="match status" value="1"/>
</dbReference>
<reference evidence="17" key="1">
    <citation type="journal article" date="2017" name="Genome Announc.">
        <title>Genome sequences of Cyberlindnera fabianii 65, Pichia kudriavzevii 129, and Saccharomyces cerevisiae 131 isolated from fermented masau fruits in Zimbabwe.</title>
        <authorList>
            <person name="van Rijswijck I.M.H."/>
            <person name="Derks M.F.L."/>
            <person name="Abee T."/>
            <person name="de Ridder D."/>
            <person name="Smid E.J."/>
        </authorList>
    </citation>
    <scope>NUCLEOTIDE SEQUENCE [LARGE SCALE GENOMIC DNA]</scope>
    <source>
        <strain evidence="17">129</strain>
    </source>
</reference>
<dbReference type="InterPro" id="IPR000555">
    <property type="entry name" value="JAMM/MPN+_dom"/>
</dbReference>
<dbReference type="CDD" id="cd22249">
    <property type="entry name" value="UDM1_RNF168_RNF169-like"/>
    <property type="match status" value="1"/>
</dbReference>
<evidence type="ECO:0000256" key="6">
    <source>
        <dbReference type="ARBA" id="ARBA00022723"/>
    </source>
</evidence>
<evidence type="ECO:0000256" key="10">
    <source>
        <dbReference type="ARBA" id="ARBA00023049"/>
    </source>
</evidence>
<evidence type="ECO:0000256" key="4">
    <source>
        <dbReference type="ARBA" id="ARBA00022690"/>
    </source>
</evidence>
<dbReference type="Gene3D" id="3.40.140.10">
    <property type="entry name" value="Cytidine Deaminase, domain 2"/>
    <property type="match status" value="1"/>
</dbReference>
<evidence type="ECO:0000256" key="12">
    <source>
        <dbReference type="ARBA" id="ARBA00038426"/>
    </source>
</evidence>
<evidence type="ECO:0000256" key="1">
    <source>
        <dbReference type="ARBA" id="ARBA00001947"/>
    </source>
</evidence>
<dbReference type="PROSITE" id="PS50249">
    <property type="entry name" value="MPN"/>
    <property type="match status" value="1"/>
</dbReference>
<dbReference type="Gene3D" id="2.130.10.10">
    <property type="entry name" value="YVTN repeat-like/Quinoprotein amine dehydrogenase"/>
    <property type="match status" value="1"/>
</dbReference>
<dbReference type="InterPro" id="IPR015063">
    <property type="entry name" value="USP8_dimer"/>
</dbReference>
<comment type="similarity">
    <text evidence="2">Belongs to the peptidase M67C family.</text>
</comment>
<comment type="similarity">
    <text evidence="12">Belongs to the RFU1 family.</text>
</comment>
<dbReference type="InterPro" id="IPR037518">
    <property type="entry name" value="MPN"/>
</dbReference>
<proteinExistence type="inferred from homology"/>
<dbReference type="GO" id="GO:0140492">
    <property type="term" value="F:metal-dependent deubiquitinase activity"/>
    <property type="evidence" value="ECO:0007669"/>
    <property type="project" value="InterPro"/>
</dbReference>
<keyword evidence="5" id="KW-0789">Thiol protease inhibitor</keyword>
<gene>
    <name evidence="16" type="ORF">BOH78_0043</name>
</gene>
<dbReference type="VEuPathDB" id="FungiDB:C5L36_0E03320"/>
<keyword evidence="10" id="KW-0482">Metalloprotease</keyword>
<evidence type="ECO:0000256" key="13">
    <source>
        <dbReference type="ARBA" id="ARBA00039609"/>
    </source>
</evidence>
<evidence type="ECO:0000256" key="3">
    <source>
        <dbReference type="ARBA" id="ARBA00022670"/>
    </source>
</evidence>
<dbReference type="GO" id="GO:0016020">
    <property type="term" value="C:membrane"/>
    <property type="evidence" value="ECO:0007669"/>
    <property type="project" value="TreeGrafter"/>
</dbReference>
<feature type="domain" description="MPN" evidence="15">
    <location>
        <begin position="979"/>
        <end position="1110"/>
    </location>
</feature>
<dbReference type="PANTHER" id="PTHR12947:SF13">
    <property type="entry name" value="FI19924P1"/>
    <property type="match status" value="1"/>
</dbReference>
<dbReference type="PANTHER" id="PTHR12947">
    <property type="entry name" value="AMSH-LIKE PROTEASE"/>
    <property type="match status" value="1"/>
</dbReference>
<organism evidence="16 17">
    <name type="scientific">Pichia kudriavzevii</name>
    <name type="common">Yeast</name>
    <name type="synonym">Issatchenkia orientalis</name>
    <dbReference type="NCBI Taxonomy" id="4909"/>
    <lineage>
        <taxon>Eukaryota</taxon>
        <taxon>Fungi</taxon>
        <taxon>Dikarya</taxon>
        <taxon>Ascomycota</taxon>
        <taxon>Saccharomycotina</taxon>
        <taxon>Pichiomycetes</taxon>
        <taxon>Pichiales</taxon>
        <taxon>Pichiaceae</taxon>
        <taxon>Pichia</taxon>
    </lineage>
</organism>
<evidence type="ECO:0000256" key="9">
    <source>
        <dbReference type="ARBA" id="ARBA00022833"/>
    </source>
</evidence>
<evidence type="ECO:0000259" key="15">
    <source>
        <dbReference type="PROSITE" id="PS50249"/>
    </source>
</evidence>
<protein>
    <recommendedName>
        <fullName evidence="13">Regulator of free ubiquitin chains 1</fullName>
    </recommendedName>
</protein>
<dbReference type="GO" id="GO:0005768">
    <property type="term" value="C:endosome"/>
    <property type="evidence" value="ECO:0007669"/>
    <property type="project" value="TreeGrafter"/>
</dbReference>
<dbReference type="EMBL" id="MQVM01000001">
    <property type="protein sequence ID" value="ONH77756.1"/>
    <property type="molecule type" value="Genomic_DNA"/>
</dbReference>
<dbReference type="InterPro" id="IPR044098">
    <property type="entry name" value="STAMBP/STALP-like_MPN"/>
</dbReference>
<feature type="region of interest" description="Disordered" evidence="14">
    <location>
        <begin position="519"/>
        <end position="574"/>
    </location>
</feature>
<comment type="cofactor">
    <cofactor evidence="1">
        <name>Zn(2+)</name>
        <dbReference type="ChEBI" id="CHEBI:29105"/>
    </cofactor>
</comment>
<dbReference type="SMART" id="SM00320">
    <property type="entry name" value="WD40"/>
    <property type="match status" value="4"/>
</dbReference>
<dbReference type="Gene3D" id="1.20.58.80">
    <property type="entry name" value="Phosphotransferase system, lactose/cellobiose-type IIA subunit"/>
    <property type="match status" value="1"/>
</dbReference>
<evidence type="ECO:0000256" key="11">
    <source>
        <dbReference type="ARBA" id="ARBA00037208"/>
    </source>
</evidence>
<name>A0A1V2LVI9_PICKU</name>
<dbReference type="InterPro" id="IPR036322">
    <property type="entry name" value="WD40_repeat_dom_sf"/>
</dbReference>
<evidence type="ECO:0000256" key="5">
    <source>
        <dbReference type="ARBA" id="ARBA00022704"/>
    </source>
</evidence>
<keyword evidence="8" id="KW-0378">Hydrolase</keyword>
<keyword evidence="6" id="KW-0479">Metal-binding</keyword>
<accession>A0A1V2LVI9</accession>
<evidence type="ECO:0000313" key="16">
    <source>
        <dbReference type="EMBL" id="ONH77756.1"/>
    </source>
</evidence>
<dbReference type="InterPro" id="IPR015943">
    <property type="entry name" value="WD40/YVTN_repeat-like_dom_sf"/>
</dbReference>
<dbReference type="VEuPathDB" id="FungiDB:C5L36_0E03330"/>
<dbReference type="GO" id="GO:0004869">
    <property type="term" value="F:cysteine-type endopeptidase inhibitor activity"/>
    <property type="evidence" value="ECO:0007669"/>
    <property type="project" value="UniProtKB-KW"/>
</dbReference>
<dbReference type="Pfam" id="PF01398">
    <property type="entry name" value="JAB"/>
    <property type="match status" value="1"/>
</dbReference>
<comment type="function">
    <text evidence="11">Inhibitor of the DOA4 deubiquitinase involved in the regulation of protein degradation by the proteasome and maintenance of a normal level of free ubiquitin.</text>
</comment>